<keyword evidence="3" id="KW-1003">Cell membrane</keyword>
<keyword evidence="12" id="KW-1185">Reference proteome</keyword>
<gene>
    <name evidence="11" type="ORF">GTW51_01960</name>
</gene>
<evidence type="ECO:0000259" key="10">
    <source>
        <dbReference type="Pfam" id="PF04290"/>
    </source>
</evidence>
<feature type="transmembrane region" description="Helical" evidence="9">
    <location>
        <begin position="92"/>
        <end position="118"/>
    </location>
</feature>
<feature type="transmembrane region" description="Helical" evidence="9">
    <location>
        <begin position="138"/>
        <end position="162"/>
    </location>
</feature>
<evidence type="ECO:0000256" key="4">
    <source>
        <dbReference type="ARBA" id="ARBA00022519"/>
    </source>
</evidence>
<dbReference type="PANTHER" id="PTHR35011:SF4">
    <property type="entry name" value="SLL1102 PROTEIN"/>
    <property type="match status" value="1"/>
</dbReference>
<dbReference type="InterPro" id="IPR007387">
    <property type="entry name" value="TRAP_DctQ"/>
</dbReference>
<name>A0A6L9MCQ5_9HYPH</name>
<feature type="transmembrane region" description="Helical" evidence="9">
    <location>
        <begin position="21"/>
        <end position="44"/>
    </location>
</feature>
<dbReference type="EMBL" id="JAAAMJ010000001">
    <property type="protein sequence ID" value="NDV85458.1"/>
    <property type="molecule type" value="Genomic_DNA"/>
</dbReference>
<evidence type="ECO:0000256" key="6">
    <source>
        <dbReference type="ARBA" id="ARBA00022989"/>
    </source>
</evidence>
<organism evidence="11 12">
    <name type="scientific">Aurantimonas aggregata</name>
    <dbReference type="NCBI Taxonomy" id="2047720"/>
    <lineage>
        <taxon>Bacteria</taxon>
        <taxon>Pseudomonadati</taxon>
        <taxon>Pseudomonadota</taxon>
        <taxon>Alphaproteobacteria</taxon>
        <taxon>Hyphomicrobiales</taxon>
        <taxon>Aurantimonadaceae</taxon>
        <taxon>Aurantimonas</taxon>
    </lineage>
</organism>
<dbReference type="AlphaFoldDB" id="A0A6L9MCQ5"/>
<proteinExistence type="inferred from homology"/>
<comment type="caution">
    <text evidence="11">The sequence shown here is derived from an EMBL/GenBank/DDBJ whole genome shotgun (WGS) entry which is preliminary data.</text>
</comment>
<evidence type="ECO:0000313" key="12">
    <source>
        <dbReference type="Proteomes" id="UP000476332"/>
    </source>
</evidence>
<feature type="transmembrane region" description="Helical" evidence="9">
    <location>
        <begin position="56"/>
        <end position="72"/>
    </location>
</feature>
<accession>A0A6L9MCQ5</accession>
<keyword evidence="6 9" id="KW-1133">Transmembrane helix</keyword>
<evidence type="ECO:0000256" key="7">
    <source>
        <dbReference type="ARBA" id="ARBA00023136"/>
    </source>
</evidence>
<keyword evidence="7 9" id="KW-0472">Membrane</keyword>
<dbReference type="PANTHER" id="PTHR35011">
    <property type="entry name" value="2,3-DIKETO-L-GULONATE TRAP TRANSPORTER SMALL PERMEASE PROTEIN YIAM"/>
    <property type="match status" value="1"/>
</dbReference>
<feature type="domain" description="Tripartite ATP-independent periplasmic transporters DctQ component" evidence="10">
    <location>
        <begin position="30"/>
        <end position="159"/>
    </location>
</feature>
<evidence type="ECO:0000256" key="5">
    <source>
        <dbReference type="ARBA" id="ARBA00022692"/>
    </source>
</evidence>
<evidence type="ECO:0000256" key="1">
    <source>
        <dbReference type="ARBA" id="ARBA00004429"/>
    </source>
</evidence>
<dbReference type="GO" id="GO:0005886">
    <property type="term" value="C:plasma membrane"/>
    <property type="evidence" value="ECO:0007669"/>
    <property type="project" value="UniProtKB-SubCell"/>
</dbReference>
<keyword evidence="4 9" id="KW-0997">Cell inner membrane</keyword>
<sequence length="174" mass="18785">MAISLIKIADQAERLVRVIGHVAAWSAVLLVLLVAGNVLGRYLLGLSSVAAQELEWHLMAFGALFGMAYGINQGAEVRVDMLYERFGPRTRLIVDLLSTIGLLVVSLALAWFATRYAIQSHAMNEGSPDPGGLTHRYLLKGLLPVAFLLLAIQAAGMTLVNIARLIAPADLRPE</sequence>
<evidence type="ECO:0000313" key="11">
    <source>
        <dbReference type="EMBL" id="NDV85458.1"/>
    </source>
</evidence>
<keyword evidence="2 9" id="KW-0813">Transport</keyword>
<comment type="subcellular location">
    <subcellularLocation>
        <location evidence="1 9">Cell inner membrane</location>
        <topology evidence="1 9">Multi-pass membrane protein</topology>
    </subcellularLocation>
</comment>
<comment type="subunit">
    <text evidence="9">The complex comprises the extracytoplasmic solute receptor protein and the two transmembrane proteins.</text>
</comment>
<evidence type="ECO:0000256" key="8">
    <source>
        <dbReference type="ARBA" id="ARBA00038436"/>
    </source>
</evidence>
<protein>
    <recommendedName>
        <fullName evidence="9">TRAP transporter small permease protein</fullName>
    </recommendedName>
</protein>
<comment type="similarity">
    <text evidence="8 9">Belongs to the TRAP transporter small permease family.</text>
</comment>
<dbReference type="Proteomes" id="UP000476332">
    <property type="component" value="Unassembled WGS sequence"/>
</dbReference>
<dbReference type="GO" id="GO:0022857">
    <property type="term" value="F:transmembrane transporter activity"/>
    <property type="evidence" value="ECO:0007669"/>
    <property type="project" value="UniProtKB-UniRule"/>
</dbReference>
<evidence type="ECO:0000256" key="3">
    <source>
        <dbReference type="ARBA" id="ARBA00022475"/>
    </source>
</evidence>
<evidence type="ECO:0000256" key="9">
    <source>
        <dbReference type="RuleBase" id="RU369079"/>
    </source>
</evidence>
<dbReference type="InterPro" id="IPR055348">
    <property type="entry name" value="DctQ"/>
</dbReference>
<comment type="function">
    <text evidence="9">Part of the tripartite ATP-independent periplasmic (TRAP) transport system.</text>
</comment>
<evidence type="ECO:0000256" key="2">
    <source>
        <dbReference type="ARBA" id="ARBA00022448"/>
    </source>
</evidence>
<dbReference type="Pfam" id="PF04290">
    <property type="entry name" value="DctQ"/>
    <property type="match status" value="1"/>
</dbReference>
<keyword evidence="5 9" id="KW-0812">Transmembrane</keyword>
<dbReference type="RefSeq" id="WP_163042187.1">
    <property type="nucleotide sequence ID" value="NZ_JAAAMJ010000001.1"/>
</dbReference>
<reference evidence="11 12" key="1">
    <citation type="submission" date="2020-01" db="EMBL/GenBank/DDBJ databases">
        <title>Genomes of bacteria type strains.</title>
        <authorList>
            <person name="Chen J."/>
            <person name="Zhu S."/>
            <person name="Chen J."/>
        </authorList>
    </citation>
    <scope>NUCLEOTIDE SEQUENCE [LARGE SCALE GENOMIC DNA]</scope>
    <source>
        <strain evidence="11 12">KCTC 52919</strain>
    </source>
</reference>